<dbReference type="EMBL" id="OUUY01000081">
    <property type="protein sequence ID" value="SPQ00858.1"/>
    <property type="molecule type" value="Genomic_DNA"/>
</dbReference>
<dbReference type="GO" id="GO:0003824">
    <property type="term" value="F:catalytic activity"/>
    <property type="evidence" value="ECO:0007669"/>
    <property type="project" value="InterPro"/>
</dbReference>
<dbReference type="InterPro" id="IPR058240">
    <property type="entry name" value="rSAM_sf"/>
</dbReference>
<dbReference type="InterPro" id="IPR007197">
    <property type="entry name" value="rSAM"/>
</dbReference>
<accession>A0A2U3QHH9</accession>
<evidence type="ECO:0000256" key="3">
    <source>
        <dbReference type="ARBA" id="ARBA00022723"/>
    </source>
</evidence>
<dbReference type="InterPro" id="IPR010994">
    <property type="entry name" value="RuvA_2-like"/>
</dbReference>
<keyword evidence="8" id="KW-1185">Reference proteome</keyword>
<dbReference type="Pfam" id="PF04055">
    <property type="entry name" value="Radical_SAM"/>
    <property type="match status" value="1"/>
</dbReference>
<evidence type="ECO:0000256" key="1">
    <source>
        <dbReference type="ARBA" id="ARBA00001966"/>
    </source>
</evidence>
<dbReference type="OrthoDB" id="9801154at2"/>
<proteinExistence type="predicted"/>
<dbReference type="SFLD" id="SFLDS00029">
    <property type="entry name" value="Radical_SAM"/>
    <property type="match status" value="1"/>
</dbReference>
<keyword evidence="4" id="KW-0408">Iron</keyword>
<keyword evidence="5" id="KW-0411">Iron-sulfur</keyword>
<dbReference type="Gene3D" id="1.10.150.320">
    <property type="entry name" value="Photosystem II 12 kDa extrinsic protein"/>
    <property type="match status" value="1"/>
</dbReference>
<protein>
    <submittedName>
        <fullName evidence="7">Putative DNA-binding protein with the helix-hairpin-helix motif</fullName>
    </submittedName>
</protein>
<keyword evidence="7" id="KW-0238">DNA-binding</keyword>
<dbReference type="GO" id="GO:0046872">
    <property type="term" value="F:metal ion binding"/>
    <property type="evidence" value="ECO:0007669"/>
    <property type="project" value="UniProtKB-KW"/>
</dbReference>
<dbReference type="Gene3D" id="3.20.20.70">
    <property type="entry name" value="Aldolase class I"/>
    <property type="match status" value="1"/>
</dbReference>
<dbReference type="InterPro" id="IPR013785">
    <property type="entry name" value="Aldolase_TIM"/>
</dbReference>
<evidence type="ECO:0000313" key="8">
    <source>
        <dbReference type="Proteomes" id="UP000245125"/>
    </source>
</evidence>
<keyword evidence="3" id="KW-0479">Metal-binding</keyword>
<evidence type="ECO:0000256" key="5">
    <source>
        <dbReference type="ARBA" id="ARBA00023014"/>
    </source>
</evidence>
<dbReference type="AlphaFoldDB" id="A0A2U3QHH9"/>
<sequence length="373" mass="43066">METIEKLKILSEDSQYDLACACGTNKYDHRRRGLDGRWLYPVSLPQGGYSVLLKTLLSNACTNDCKYCPLRSESNVRRCTLRPEEIANIFMGYYRRKKVFGLFLSSAVIGSPDFTMEKINSVARLLRERHEYRGYIHLKIIPGASDAAVEQAFSLATAVSLNIETPGNKHCSTLSPRKNYERDIIRPLKLMGKLTGEGMRFSKKKCTTQFIVGASDETDSEIIRYLFRIYDRLNFNRVYFSAYQKGLGNPDIPGEKRQLSMPDGHFLREHRLYQTDFLLRRYGFREEDFLLDKNGNLRLDKDPKQVWADSHPGFYPVRLNSSARRTLLRVPGIGPETVRRILRARREGRIRSIDALGVRGKRADTIRKYVIFE</sequence>
<dbReference type="InterPro" id="IPR023874">
    <property type="entry name" value="DNA_rSAM_put"/>
</dbReference>
<evidence type="ECO:0000259" key="6">
    <source>
        <dbReference type="PROSITE" id="PS51918"/>
    </source>
</evidence>
<gene>
    <name evidence="7" type="ORF">NBG4_350023</name>
</gene>
<dbReference type="GO" id="GO:0003677">
    <property type="term" value="F:DNA binding"/>
    <property type="evidence" value="ECO:0007669"/>
    <property type="project" value="UniProtKB-KW"/>
</dbReference>
<evidence type="ECO:0000256" key="2">
    <source>
        <dbReference type="ARBA" id="ARBA00022691"/>
    </source>
</evidence>
<dbReference type="SFLD" id="SFLDG01102">
    <property type="entry name" value="Uncharacterised_Radical_SAM_Su"/>
    <property type="match status" value="1"/>
</dbReference>
<dbReference type="PROSITE" id="PS51918">
    <property type="entry name" value="RADICAL_SAM"/>
    <property type="match status" value="1"/>
</dbReference>
<keyword evidence="2" id="KW-0949">S-adenosyl-L-methionine</keyword>
<dbReference type="SUPFAM" id="SSF102114">
    <property type="entry name" value="Radical SAM enzymes"/>
    <property type="match status" value="1"/>
</dbReference>
<name>A0A2U3QHH9_9BACT</name>
<feature type="domain" description="Radical SAM core" evidence="6">
    <location>
        <begin position="45"/>
        <end position="285"/>
    </location>
</feature>
<evidence type="ECO:0000256" key="4">
    <source>
        <dbReference type="ARBA" id="ARBA00023004"/>
    </source>
</evidence>
<reference evidence="8" key="1">
    <citation type="submission" date="2018-03" db="EMBL/GenBank/DDBJ databases">
        <authorList>
            <person name="Zecchin S."/>
        </authorList>
    </citation>
    <scope>NUCLEOTIDE SEQUENCE [LARGE SCALE GENOMIC DNA]</scope>
</reference>
<organism evidence="7 8">
    <name type="scientific">Candidatus Sulfobium mesophilum</name>
    <dbReference type="NCBI Taxonomy" id="2016548"/>
    <lineage>
        <taxon>Bacteria</taxon>
        <taxon>Pseudomonadati</taxon>
        <taxon>Nitrospirota</taxon>
        <taxon>Nitrospiria</taxon>
        <taxon>Nitrospirales</taxon>
        <taxon>Nitrospiraceae</taxon>
        <taxon>Candidatus Sulfobium</taxon>
    </lineage>
</organism>
<evidence type="ECO:0000313" key="7">
    <source>
        <dbReference type="EMBL" id="SPQ00858.1"/>
    </source>
</evidence>
<dbReference type="GO" id="GO:0051536">
    <property type="term" value="F:iron-sulfur cluster binding"/>
    <property type="evidence" value="ECO:0007669"/>
    <property type="project" value="UniProtKB-KW"/>
</dbReference>
<dbReference type="Proteomes" id="UP000245125">
    <property type="component" value="Unassembled WGS sequence"/>
</dbReference>
<dbReference type="SUPFAM" id="SSF47781">
    <property type="entry name" value="RuvA domain 2-like"/>
    <property type="match status" value="1"/>
</dbReference>
<comment type="cofactor">
    <cofactor evidence="1">
        <name>[4Fe-4S] cluster</name>
        <dbReference type="ChEBI" id="CHEBI:49883"/>
    </cofactor>
</comment>